<keyword evidence="3" id="KW-1185">Reference proteome</keyword>
<protein>
    <recommendedName>
        <fullName evidence="1">ATP-grasp domain-containing protein</fullName>
    </recommendedName>
</protein>
<organism evidence="2 3">
    <name type="scientific">Nocardia rhizosphaerihabitans</name>
    <dbReference type="NCBI Taxonomy" id="1691570"/>
    <lineage>
        <taxon>Bacteria</taxon>
        <taxon>Bacillati</taxon>
        <taxon>Actinomycetota</taxon>
        <taxon>Actinomycetes</taxon>
        <taxon>Mycobacteriales</taxon>
        <taxon>Nocardiaceae</taxon>
        <taxon>Nocardia</taxon>
    </lineage>
</organism>
<proteinExistence type="predicted"/>
<feature type="domain" description="ATP-grasp" evidence="1">
    <location>
        <begin position="86"/>
        <end position="237"/>
    </location>
</feature>
<sequence>MRFDVAFLQYAGSGPMRHEERLLTEGLKRRGIPVRHYSMKRIHHRQLPLGPDTFIAGDTDAMHGAMRQLRIPVPEPDDYPEALRDYLGRRVWTSTLGEVESALDTGSATPVFVKPADRRKRFTGTVCYSERDAIAWHSTSRRRRVRCSEVVAWRTEYRVYVIDGRIVTVDHYDGDRTITLDMGVVESAVAAYHRTATAPIAHGIDFGVLADGRTALVEANDGYALGAYDITADDYTELVIQRWSELLASSRA</sequence>
<dbReference type="RefSeq" id="WP_189033153.1">
    <property type="nucleotide sequence ID" value="NZ_BMNE01000006.1"/>
</dbReference>
<evidence type="ECO:0000313" key="3">
    <source>
        <dbReference type="Proteomes" id="UP000658127"/>
    </source>
</evidence>
<dbReference type="EMBL" id="BMNE01000006">
    <property type="protein sequence ID" value="GGN92031.1"/>
    <property type="molecule type" value="Genomic_DNA"/>
</dbReference>
<accession>A0ABQ2KSH5</accession>
<dbReference type="SUPFAM" id="SSF56059">
    <property type="entry name" value="Glutathione synthetase ATP-binding domain-like"/>
    <property type="match status" value="1"/>
</dbReference>
<comment type="caution">
    <text evidence="2">The sequence shown here is derived from an EMBL/GenBank/DDBJ whole genome shotgun (WGS) entry which is preliminary data.</text>
</comment>
<evidence type="ECO:0000259" key="1">
    <source>
        <dbReference type="Pfam" id="PF18299"/>
    </source>
</evidence>
<evidence type="ECO:0000313" key="2">
    <source>
        <dbReference type="EMBL" id="GGN92031.1"/>
    </source>
</evidence>
<name>A0ABQ2KSH5_9NOCA</name>
<reference evidence="3" key="1">
    <citation type="journal article" date="2019" name="Int. J. Syst. Evol. Microbiol.">
        <title>The Global Catalogue of Microorganisms (GCM) 10K type strain sequencing project: providing services to taxonomists for standard genome sequencing and annotation.</title>
        <authorList>
            <consortium name="The Broad Institute Genomics Platform"/>
            <consortium name="The Broad Institute Genome Sequencing Center for Infectious Disease"/>
            <person name="Wu L."/>
            <person name="Ma J."/>
        </authorList>
    </citation>
    <scope>NUCLEOTIDE SEQUENCE [LARGE SCALE GENOMIC DNA]</scope>
    <source>
        <strain evidence="3">CGMCC 4.7329</strain>
    </source>
</reference>
<dbReference type="Proteomes" id="UP000658127">
    <property type="component" value="Unassembled WGS sequence"/>
</dbReference>
<dbReference type="InterPro" id="IPR041261">
    <property type="entry name" value="R2K_2"/>
</dbReference>
<dbReference type="Pfam" id="PF18299">
    <property type="entry name" value="R2K_2"/>
    <property type="match status" value="1"/>
</dbReference>
<gene>
    <name evidence="2" type="ORF">GCM10011610_52940</name>
</gene>